<evidence type="ECO:0000256" key="3">
    <source>
        <dbReference type="ARBA" id="ARBA00022729"/>
    </source>
</evidence>
<dbReference type="InterPro" id="IPR004682">
    <property type="entry name" value="TRAP_DctP"/>
</dbReference>
<reference evidence="6" key="1">
    <citation type="submission" date="2016-10" db="EMBL/GenBank/DDBJ databases">
        <authorList>
            <person name="Varghese N."/>
            <person name="Submissions S."/>
        </authorList>
    </citation>
    <scope>NUCLEOTIDE SEQUENCE [LARGE SCALE GENOMIC DNA]</scope>
    <source>
        <strain evidence="6">CGMCC 1.6294</strain>
    </source>
</reference>
<feature type="chain" id="PRO_5011739856" evidence="4">
    <location>
        <begin position="23"/>
        <end position="328"/>
    </location>
</feature>
<proteinExistence type="inferred from homology"/>
<comment type="similarity">
    <text evidence="1">Belongs to the bacterial solute-binding protein 7 family.</text>
</comment>
<dbReference type="GO" id="GO:0055085">
    <property type="term" value="P:transmembrane transport"/>
    <property type="evidence" value="ECO:0007669"/>
    <property type="project" value="InterPro"/>
</dbReference>
<dbReference type="GO" id="GO:0015740">
    <property type="term" value="P:C4-dicarboxylate transport"/>
    <property type="evidence" value="ECO:0007669"/>
    <property type="project" value="TreeGrafter"/>
</dbReference>
<sequence length="328" mass="36690">MKIIRALTLGLLAGFASNSTFAEPTKLIFSHVVGPNTPKGKMAVMFKDIVEEKLPGRFEVVIYEKASLMSDVEAVDAIAEGRIHFAAPALSKFTNYTSKLKVFDLPFMFPDMESVTSFQEGFMGRLLLTSMSDDNILGLGYLQNGLKQLTATTHFSEPGDLQGRRFRIIDTDVLKDQFLALGAEPVPIPWPQTFDAIRAGQVDGQENTWSNIYSSEFYRYQPHMMASNHGVLGYMLITSQSFWTGLKQEERRLLSYALDVALQYGNAVATAKSINDKEELRTMRGIELLEPTKEQLATWRQVMVPIWQKYESAIGKSIVDAARKHSGG</sequence>
<organism evidence="5 6">
    <name type="scientific">Marinobacter gudaonensis</name>
    <dbReference type="NCBI Taxonomy" id="375760"/>
    <lineage>
        <taxon>Bacteria</taxon>
        <taxon>Pseudomonadati</taxon>
        <taxon>Pseudomonadota</taxon>
        <taxon>Gammaproteobacteria</taxon>
        <taxon>Pseudomonadales</taxon>
        <taxon>Marinobacteraceae</taxon>
        <taxon>Marinobacter</taxon>
    </lineage>
</organism>
<dbReference type="Proteomes" id="UP000199290">
    <property type="component" value="Unassembled WGS sequence"/>
</dbReference>
<dbReference type="InterPro" id="IPR018389">
    <property type="entry name" value="DctP_fam"/>
</dbReference>
<evidence type="ECO:0000313" key="6">
    <source>
        <dbReference type="Proteomes" id="UP000199290"/>
    </source>
</evidence>
<dbReference type="NCBIfam" id="NF037995">
    <property type="entry name" value="TRAP_S1"/>
    <property type="match status" value="1"/>
</dbReference>
<accession>A0A1I6HP41</accession>
<dbReference type="STRING" id="375760.SAMN04488073_2841"/>
<dbReference type="GO" id="GO:0030288">
    <property type="term" value="C:outer membrane-bounded periplasmic space"/>
    <property type="evidence" value="ECO:0007669"/>
    <property type="project" value="InterPro"/>
</dbReference>
<protein>
    <submittedName>
        <fullName evidence="5">C4-dicarboxylate-binding protein DctP</fullName>
    </submittedName>
</protein>
<gene>
    <name evidence="5" type="ORF">SAMN04488073_2841</name>
</gene>
<dbReference type="OrthoDB" id="9771186at2"/>
<dbReference type="PIRSF" id="PIRSF006470">
    <property type="entry name" value="DctB"/>
    <property type="match status" value="1"/>
</dbReference>
<dbReference type="NCBIfam" id="TIGR00787">
    <property type="entry name" value="dctP"/>
    <property type="match status" value="1"/>
</dbReference>
<evidence type="ECO:0000313" key="5">
    <source>
        <dbReference type="EMBL" id="SFR56127.1"/>
    </source>
</evidence>
<dbReference type="InterPro" id="IPR038404">
    <property type="entry name" value="TRAP_DctP_sf"/>
</dbReference>
<dbReference type="AlphaFoldDB" id="A0A1I6HP41"/>
<dbReference type="PANTHER" id="PTHR33376:SF7">
    <property type="entry name" value="C4-DICARBOXYLATE-BINDING PROTEIN DCTB"/>
    <property type="match status" value="1"/>
</dbReference>
<keyword evidence="2" id="KW-0813">Transport</keyword>
<dbReference type="PANTHER" id="PTHR33376">
    <property type="match status" value="1"/>
</dbReference>
<dbReference type="RefSeq" id="WP_091991635.1">
    <property type="nucleotide sequence ID" value="NZ_FOYV01000002.1"/>
</dbReference>
<evidence type="ECO:0000256" key="2">
    <source>
        <dbReference type="ARBA" id="ARBA00022448"/>
    </source>
</evidence>
<feature type="signal peptide" evidence="4">
    <location>
        <begin position="1"/>
        <end position="22"/>
    </location>
</feature>
<dbReference type="Pfam" id="PF03480">
    <property type="entry name" value="DctP"/>
    <property type="match status" value="1"/>
</dbReference>
<name>A0A1I6HP41_9GAMM</name>
<keyword evidence="6" id="KW-1185">Reference proteome</keyword>
<dbReference type="Gene3D" id="3.40.190.170">
    <property type="entry name" value="Bacterial extracellular solute-binding protein, family 7"/>
    <property type="match status" value="1"/>
</dbReference>
<evidence type="ECO:0000256" key="1">
    <source>
        <dbReference type="ARBA" id="ARBA00009023"/>
    </source>
</evidence>
<dbReference type="EMBL" id="FOYV01000002">
    <property type="protein sequence ID" value="SFR56127.1"/>
    <property type="molecule type" value="Genomic_DNA"/>
</dbReference>
<keyword evidence="3 4" id="KW-0732">Signal</keyword>
<evidence type="ECO:0000256" key="4">
    <source>
        <dbReference type="SAM" id="SignalP"/>
    </source>
</evidence>